<evidence type="ECO:0000313" key="5">
    <source>
        <dbReference type="Proteomes" id="UP000003790"/>
    </source>
</evidence>
<evidence type="ECO:0000259" key="2">
    <source>
        <dbReference type="Pfam" id="PF05943"/>
    </source>
</evidence>
<organism evidence="4 5">
    <name type="scientific">Pseudomonas chlororaphis O6</name>
    <dbReference type="NCBI Taxonomy" id="1037915"/>
    <lineage>
        <taxon>Bacteria</taxon>
        <taxon>Pseudomonadati</taxon>
        <taxon>Pseudomonadota</taxon>
        <taxon>Gammaproteobacteria</taxon>
        <taxon>Pseudomonadales</taxon>
        <taxon>Pseudomonadaceae</taxon>
        <taxon>Pseudomonas</taxon>
    </lineage>
</organism>
<dbReference type="PANTHER" id="PTHR35565">
    <property type="entry name" value="CYTOPLASMIC PROTEIN-RELATED"/>
    <property type="match status" value="1"/>
</dbReference>
<evidence type="ECO:0000313" key="4">
    <source>
        <dbReference type="EMBL" id="EIM18849.1"/>
    </source>
</evidence>
<feature type="domain" description="TssC1 N-terminal" evidence="2">
    <location>
        <begin position="77"/>
        <end position="378"/>
    </location>
</feature>
<dbReference type="PANTHER" id="PTHR35565:SF3">
    <property type="entry name" value="TYPE VI SECRETION SYSTEM SHEATH PROTEIN TSSC1"/>
    <property type="match status" value="1"/>
</dbReference>
<feature type="domain" description="TssC1 C-terminal" evidence="3">
    <location>
        <begin position="389"/>
        <end position="500"/>
    </location>
</feature>
<dbReference type="AlphaFoldDB" id="A0AB33X0M7"/>
<gene>
    <name evidence="4" type="ORF">PchlO6_6096</name>
</gene>
<protein>
    <submittedName>
        <fullName evidence="4">Type VI secretion protein, TssC family</fullName>
    </submittedName>
</protein>
<proteinExistence type="predicted"/>
<evidence type="ECO:0000259" key="3">
    <source>
        <dbReference type="Pfam" id="PF18945"/>
    </source>
</evidence>
<feature type="region of interest" description="Disordered" evidence="1">
    <location>
        <begin position="1"/>
        <end position="24"/>
    </location>
</feature>
<name>A0AB33X0M7_9PSED</name>
<sequence>MMAANQQDTSTRQPATTVAEAQNTEVENELDGLLKRSFRLRTSEASDSVRRAIGTLADFANDGKVKVSHDVIFTIESLIAQIDEQLSEQMNQILHHKEYQKLESAWRGLSYLVDNSNVSDTLKIRVLNVSQDELTRNLRRYRGSAWDQSPIFKQIYEQEYGQFGGEPFGCIIGDFEFDHSPMNVALLTELAKISAAAHCPFISAGSPSLLQMSKWNELGNPRDIGKIFTTPEYASWRRLRESNDSRYLVLTMPRFLSRLPYGAKANPIEEFAFEESVRPGVDDDFSWANSAYAMGVNINRAFHEYGWCSKIRGIESGGSVEELPSYAFPSDEGGYELTCPTEVAISDRREQELSEAGFLPLVYRKNSDFAAFIGSCTMHLPARYEDPDATANAKLSSRLPYIFATCRFAHYLKCIVRDKVGSFSSRGDMQLWLNDWLMNYVDGDPSVSTEATKARRPLAAAEVMVEDIEDDPGYYRAHFYLRPHYQLEGMTVSLRLVSKLPSTRKDGSH</sequence>
<dbReference type="InterPro" id="IPR044032">
    <property type="entry name" value="TssC1_C"/>
</dbReference>
<dbReference type="InterPro" id="IPR010269">
    <property type="entry name" value="T6SS_TssC-like"/>
</dbReference>
<dbReference type="NCBIfam" id="TIGR03355">
    <property type="entry name" value="VI_chp_2"/>
    <property type="match status" value="1"/>
</dbReference>
<reference evidence="4 5" key="1">
    <citation type="journal article" date="2012" name="PLoS Genet.">
        <title>Comparative Genomics of Plant-Associated Pseudomonas spp.: Insights into Diversity and Inheritance of Traits Involved in Multitrophic Interactions.</title>
        <authorList>
            <person name="Loper J.E."/>
            <person name="Hassan K.A."/>
            <person name="Mavrodi D.V."/>
            <person name="Davis E.W.II."/>
            <person name="Lim C.K."/>
            <person name="Shaffer B.T."/>
            <person name="Elbourne L.D."/>
            <person name="Stockwell V.O."/>
            <person name="Hartney S.L."/>
            <person name="Breakwell K."/>
            <person name="Henkels M.D."/>
            <person name="Tetu S.G."/>
            <person name="Rangel L.I."/>
            <person name="Kidarsa T.A."/>
            <person name="Wilson N.L."/>
            <person name="van de Mortel J.E."/>
            <person name="Song C."/>
            <person name="Blumhagen R."/>
            <person name="Radune D."/>
            <person name="Hostetler J.B."/>
            <person name="Brinkac L.M."/>
            <person name="Durkin A.S."/>
            <person name="Kluepfel D.A."/>
            <person name="Wechter W.P."/>
            <person name="Anderson A.J."/>
            <person name="Kim Y.C."/>
            <person name="Pierson L.S.III."/>
            <person name="Pierson E.A."/>
            <person name="Lindow S.E."/>
            <person name="Kobayashi D.Y."/>
            <person name="Raaijmakers J.M."/>
            <person name="Weller D.M."/>
            <person name="Thomashow L.S."/>
            <person name="Allen A.E."/>
            <person name="Paulsen I.T."/>
        </authorList>
    </citation>
    <scope>NUCLEOTIDE SEQUENCE [LARGE SCALE GENOMIC DNA]</scope>
    <source>
        <strain evidence="4 5">O6</strain>
    </source>
</reference>
<dbReference type="Pfam" id="PF05943">
    <property type="entry name" value="VipB"/>
    <property type="match status" value="1"/>
</dbReference>
<evidence type="ECO:0000256" key="1">
    <source>
        <dbReference type="SAM" id="MobiDB-lite"/>
    </source>
</evidence>
<dbReference type="Proteomes" id="UP000003790">
    <property type="component" value="Chromosome"/>
</dbReference>
<comment type="caution">
    <text evidence="4">The sequence shown here is derived from an EMBL/GenBank/DDBJ whole genome shotgun (WGS) entry which is preliminary data.</text>
</comment>
<accession>A0AB33X0M7</accession>
<dbReference type="InterPro" id="IPR044031">
    <property type="entry name" value="TssC1_N"/>
</dbReference>
<dbReference type="Pfam" id="PF18945">
    <property type="entry name" value="VipB_2"/>
    <property type="match status" value="1"/>
</dbReference>
<dbReference type="EMBL" id="AHOT01000001">
    <property type="protein sequence ID" value="EIM18849.1"/>
    <property type="molecule type" value="Genomic_DNA"/>
</dbReference>